<accession>A0A4Y2HVP3</accession>
<dbReference type="AlphaFoldDB" id="A0A4Y2HVP3"/>
<gene>
    <name evidence="1" type="ORF">AVEN_205387_1</name>
</gene>
<keyword evidence="2" id="KW-1185">Reference proteome</keyword>
<dbReference type="EMBL" id="BGPR01002199">
    <property type="protein sequence ID" value="GBM69511.1"/>
    <property type="molecule type" value="Genomic_DNA"/>
</dbReference>
<name>A0A4Y2HVP3_ARAVE</name>
<sequence>MDDESLFGMPSRFHECSPNTPTFNLKTIPASDLHLLHHLALHVQPFTTFFIIKYADMIYELAAIHHLPVALTRLALLPYDPAVVSDGVAP</sequence>
<comment type="caution">
    <text evidence="1">The sequence shown here is derived from an EMBL/GenBank/DDBJ whole genome shotgun (WGS) entry which is preliminary data.</text>
</comment>
<proteinExistence type="predicted"/>
<dbReference type="Proteomes" id="UP000499080">
    <property type="component" value="Unassembled WGS sequence"/>
</dbReference>
<organism evidence="1 2">
    <name type="scientific">Araneus ventricosus</name>
    <name type="common">Orbweaver spider</name>
    <name type="synonym">Epeira ventricosa</name>
    <dbReference type="NCBI Taxonomy" id="182803"/>
    <lineage>
        <taxon>Eukaryota</taxon>
        <taxon>Metazoa</taxon>
        <taxon>Ecdysozoa</taxon>
        <taxon>Arthropoda</taxon>
        <taxon>Chelicerata</taxon>
        <taxon>Arachnida</taxon>
        <taxon>Araneae</taxon>
        <taxon>Araneomorphae</taxon>
        <taxon>Entelegynae</taxon>
        <taxon>Araneoidea</taxon>
        <taxon>Araneidae</taxon>
        <taxon>Araneus</taxon>
    </lineage>
</organism>
<evidence type="ECO:0000313" key="1">
    <source>
        <dbReference type="EMBL" id="GBM69511.1"/>
    </source>
</evidence>
<reference evidence="1 2" key="1">
    <citation type="journal article" date="2019" name="Sci. Rep.">
        <title>Orb-weaving spider Araneus ventricosus genome elucidates the spidroin gene catalogue.</title>
        <authorList>
            <person name="Kono N."/>
            <person name="Nakamura H."/>
            <person name="Ohtoshi R."/>
            <person name="Moran D.A.P."/>
            <person name="Shinohara A."/>
            <person name="Yoshida Y."/>
            <person name="Fujiwara M."/>
            <person name="Mori M."/>
            <person name="Tomita M."/>
            <person name="Arakawa K."/>
        </authorList>
    </citation>
    <scope>NUCLEOTIDE SEQUENCE [LARGE SCALE GENOMIC DNA]</scope>
</reference>
<protein>
    <submittedName>
        <fullName evidence="1">Uncharacterized protein</fullName>
    </submittedName>
</protein>
<evidence type="ECO:0000313" key="2">
    <source>
        <dbReference type="Proteomes" id="UP000499080"/>
    </source>
</evidence>